<evidence type="ECO:0000256" key="1">
    <source>
        <dbReference type="SAM" id="MobiDB-lite"/>
    </source>
</evidence>
<dbReference type="EMBL" id="MLJW01000181">
    <property type="protein sequence ID" value="OIQ94695.1"/>
    <property type="molecule type" value="Genomic_DNA"/>
</dbReference>
<feature type="compositionally biased region" description="Low complexity" evidence="1">
    <location>
        <begin position="199"/>
        <end position="218"/>
    </location>
</feature>
<feature type="region of interest" description="Disordered" evidence="1">
    <location>
        <begin position="118"/>
        <end position="140"/>
    </location>
</feature>
<proteinExistence type="predicted"/>
<evidence type="ECO:0000259" key="2">
    <source>
        <dbReference type="Pfam" id="PF13808"/>
    </source>
</evidence>
<comment type="caution">
    <text evidence="3">The sequence shown here is derived from an EMBL/GenBank/DDBJ whole genome shotgun (WGS) entry which is preliminary data.</text>
</comment>
<name>A0A1J5RRU0_9ZZZZ</name>
<protein>
    <recommendedName>
        <fullName evidence="2">H repeat-associated protein N-terminal domain-containing protein</fullName>
    </recommendedName>
</protein>
<accession>A0A1J5RRU0</accession>
<evidence type="ECO:0000313" key="3">
    <source>
        <dbReference type="EMBL" id="OIQ94695.1"/>
    </source>
</evidence>
<dbReference type="AlphaFoldDB" id="A0A1J5RRU0"/>
<dbReference type="InterPro" id="IPR032806">
    <property type="entry name" value="YbfD_N"/>
</dbReference>
<feature type="compositionally biased region" description="Low complexity" evidence="1">
    <location>
        <begin position="118"/>
        <end position="129"/>
    </location>
</feature>
<feature type="compositionally biased region" description="Polar residues" evidence="1">
    <location>
        <begin position="171"/>
        <end position="180"/>
    </location>
</feature>
<gene>
    <name evidence="3" type="ORF">GALL_233530</name>
</gene>
<organism evidence="3">
    <name type="scientific">mine drainage metagenome</name>
    <dbReference type="NCBI Taxonomy" id="410659"/>
    <lineage>
        <taxon>unclassified sequences</taxon>
        <taxon>metagenomes</taxon>
        <taxon>ecological metagenomes</taxon>
    </lineage>
</organism>
<feature type="region of interest" description="Disordered" evidence="1">
    <location>
        <begin position="161"/>
        <end position="275"/>
    </location>
</feature>
<dbReference type="Pfam" id="PF13808">
    <property type="entry name" value="DDE_Tnp_1_assoc"/>
    <property type="match status" value="1"/>
</dbReference>
<sequence length="317" mass="34231">MPACTSSLISCLDGHAPLGEEEFVELWRVLSTVPDPRDPRGVRHAFATILTLATAAVLAGYRSVAAIAAWAGDLPSGHQRRVGVRRRPPRLSTFARALAGVDPDVLDGVLGAWLSTRTSAPTRSSPASSARHRPWRPGSGFRSLSAPSLWRKRRPCCNCGSDSRPRFGHSLRTTTPSSTRWLGRVSHIWGEARGRLGGTRPPATTSSPSPTAPRSSSPPASPGHAYGRRDLARRRPTGRVRSPPFTLPVERTRPWWKSHRPRPTTAGLRGDSPATDSRALAIHVGPSRGTPQRSSSHQGTLAVVVQDRPLTSVRTTL</sequence>
<reference evidence="3" key="1">
    <citation type="submission" date="2016-10" db="EMBL/GenBank/DDBJ databases">
        <title>Sequence of Gallionella enrichment culture.</title>
        <authorList>
            <person name="Poehlein A."/>
            <person name="Muehling M."/>
            <person name="Daniel R."/>
        </authorList>
    </citation>
    <scope>NUCLEOTIDE SEQUENCE</scope>
</reference>
<feature type="domain" description="H repeat-associated protein N-terminal" evidence="2">
    <location>
        <begin position="28"/>
        <end position="114"/>
    </location>
</feature>